<dbReference type="AlphaFoldDB" id="A0A6G0XQ82"/>
<evidence type="ECO:0000259" key="1">
    <source>
        <dbReference type="PROSITE" id="PS51698"/>
    </source>
</evidence>
<dbReference type="InterPro" id="IPR052085">
    <property type="entry name" value="WD-SAM-U-box"/>
</dbReference>
<comment type="caution">
    <text evidence="2">The sequence shown here is derived from an EMBL/GenBank/DDBJ whole genome shotgun (WGS) entry which is preliminary data.</text>
</comment>
<dbReference type="VEuPathDB" id="FungiDB:AeMF1_017142"/>
<dbReference type="InterPro" id="IPR003613">
    <property type="entry name" value="Ubox_domain"/>
</dbReference>
<dbReference type="SUPFAM" id="SSF57850">
    <property type="entry name" value="RING/U-box"/>
    <property type="match status" value="2"/>
</dbReference>
<keyword evidence="3" id="KW-1185">Reference proteome</keyword>
<dbReference type="PANTHER" id="PTHR46573">
    <property type="entry name" value="WD REPEAT, SAM AND U-BOX DOMAIN-CONTAINING PROTEIN 1"/>
    <property type="match status" value="1"/>
</dbReference>
<dbReference type="PANTHER" id="PTHR46573:SF1">
    <property type="entry name" value="WD REPEAT, SAM AND U-BOX DOMAIN-CONTAINING PROTEIN 1"/>
    <property type="match status" value="1"/>
</dbReference>
<dbReference type="EMBL" id="VJMJ01000025">
    <property type="protein sequence ID" value="KAF0742673.1"/>
    <property type="molecule type" value="Genomic_DNA"/>
</dbReference>
<dbReference type="Gene3D" id="3.30.40.10">
    <property type="entry name" value="Zinc/RING finger domain, C3HC4 (zinc finger)"/>
    <property type="match status" value="2"/>
</dbReference>
<accession>A0A6G0XQ82</accession>
<dbReference type="GO" id="GO:0004842">
    <property type="term" value="F:ubiquitin-protein transferase activity"/>
    <property type="evidence" value="ECO:0007669"/>
    <property type="project" value="InterPro"/>
</dbReference>
<dbReference type="PROSITE" id="PS51698">
    <property type="entry name" value="U_BOX"/>
    <property type="match status" value="2"/>
</dbReference>
<protein>
    <recommendedName>
        <fullName evidence="1">U-box domain-containing protein</fullName>
    </recommendedName>
</protein>
<proteinExistence type="predicted"/>
<feature type="domain" description="U-box" evidence="1">
    <location>
        <begin position="1"/>
        <end position="74"/>
    </location>
</feature>
<gene>
    <name evidence="2" type="ORF">Ae201684_002375</name>
</gene>
<dbReference type="Pfam" id="PF04564">
    <property type="entry name" value="U-box"/>
    <property type="match status" value="2"/>
</dbReference>
<dbReference type="CDD" id="cd16655">
    <property type="entry name" value="RING-Ubox_WDSUB1-like"/>
    <property type="match status" value="1"/>
</dbReference>
<dbReference type="GO" id="GO:0016567">
    <property type="term" value="P:protein ubiquitination"/>
    <property type="evidence" value="ECO:0007669"/>
    <property type="project" value="InterPro"/>
</dbReference>
<organism evidence="2 3">
    <name type="scientific">Aphanomyces euteiches</name>
    <dbReference type="NCBI Taxonomy" id="100861"/>
    <lineage>
        <taxon>Eukaryota</taxon>
        <taxon>Sar</taxon>
        <taxon>Stramenopiles</taxon>
        <taxon>Oomycota</taxon>
        <taxon>Saprolegniomycetes</taxon>
        <taxon>Saprolegniales</taxon>
        <taxon>Verrucalvaceae</taxon>
        <taxon>Aphanomyces</taxon>
    </lineage>
</organism>
<reference evidence="2 3" key="1">
    <citation type="submission" date="2019-07" db="EMBL/GenBank/DDBJ databases">
        <title>Genomics analysis of Aphanomyces spp. identifies a new class of oomycete effector associated with host adaptation.</title>
        <authorList>
            <person name="Gaulin E."/>
        </authorList>
    </citation>
    <scope>NUCLEOTIDE SEQUENCE [LARGE SCALE GENOMIC DNA]</scope>
    <source>
        <strain evidence="2 3">ATCC 201684</strain>
    </source>
</reference>
<evidence type="ECO:0000313" key="3">
    <source>
        <dbReference type="Proteomes" id="UP000481153"/>
    </source>
</evidence>
<evidence type="ECO:0000313" key="2">
    <source>
        <dbReference type="EMBL" id="KAF0742673.1"/>
    </source>
</evidence>
<name>A0A6G0XQ82_9STRA</name>
<dbReference type="SMART" id="SM00504">
    <property type="entry name" value="Ubox"/>
    <property type="match status" value="2"/>
</dbReference>
<feature type="domain" description="U-box" evidence="1">
    <location>
        <begin position="73"/>
        <end position="151"/>
    </location>
</feature>
<dbReference type="Proteomes" id="UP000481153">
    <property type="component" value="Unassembled WGS sequence"/>
</dbReference>
<dbReference type="InterPro" id="IPR013083">
    <property type="entry name" value="Znf_RING/FYVE/PHD"/>
</dbReference>
<sequence>MALESFLCPISQEVMEDPVVASDGHSYDRKSIQRWFEHKCSSPVTNAWLSSTQLVPNHTLRQAIREYKTYRGTTLAAFRCPINKHVMKDPIVASDGYSYDRESVKVKRLFGLVVKKTKSPITKLRLNVKTMLPNHALKQAIVEMADLASNTSRRRISQPLSPPAGSFYTVRNDSRFLVESGVSSQDLSPTARPPSHPPTVFRVLRKSSVFWSPDLEDAMPPEFNLEPDALIVAVPVRKRREDATFVAIDGDALGFFVDKAYVIFEVGNNHRFLEKIEPIPVSVQFRVQAPIAVSLWPTAAPVDLLGWRVEGELIDSEAVVYDPDGRAFHRCRHTKCWLYVDEDNAEPLFTDELS</sequence>